<feature type="coiled-coil region" evidence="1">
    <location>
        <begin position="59"/>
        <end position="86"/>
    </location>
</feature>
<keyword evidence="1" id="KW-0175">Coiled coil</keyword>
<dbReference type="SUPFAM" id="SSF109854">
    <property type="entry name" value="DinB/YfiT-like putative metalloenzymes"/>
    <property type="match status" value="1"/>
</dbReference>
<dbReference type="Gene3D" id="1.20.120.450">
    <property type="entry name" value="dinb family like domain"/>
    <property type="match status" value="1"/>
</dbReference>
<dbReference type="PANTHER" id="PTHR39473">
    <property type="match status" value="1"/>
</dbReference>
<evidence type="ECO:0000256" key="1">
    <source>
        <dbReference type="SAM" id="Coils"/>
    </source>
</evidence>
<reference evidence="4" key="1">
    <citation type="journal article" date="2019" name="Int. J. Syst. Evol. Microbiol.">
        <title>The Global Catalogue of Microorganisms (GCM) 10K type strain sequencing project: providing services to taxonomists for standard genome sequencing and annotation.</title>
        <authorList>
            <consortium name="The Broad Institute Genomics Platform"/>
            <consortium name="The Broad Institute Genome Sequencing Center for Infectious Disease"/>
            <person name="Wu L."/>
            <person name="Ma J."/>
        </authorList>
    </citation>
    <scope>NUCLEOTIDE SEQUENCE [LARGE SCALE GENOMIC DNA]</scope>
    <source>
        <strain evidence="4">CGMCC 4.7106</strain>
    </source>
</reference>
<accession>A0ABW5DAN9</accession>
<feature type="domain" description="DinB-like" evidence="2">
    <location>
        <begin position="20"/>
        <end position="126"/>
    </location>
</feature>
<dbReference type="Pfam" id="PF12867">
    <property type="entry name" value="DinB_2"/>
    <property type="match status" value="1"/>
</dbReference>
<dbReference type="Proteomes" id="UP001597375">
    <property type="component" value="Unassembled WGS sequence"/>
</dbReference>
<sequence length="154" mass="17329">MDLLRIIDDAIYSTPVMNFYGSSLGGHLRHCIDHYDGFVRGVKEGTIDYDSRSRDRVIETSVNQAMQRLESLAKELEREISSIDAGREIRVKMDCGGETGMHWQVSSVGRELQFLTSHTIHHFAMMKGMCCTLGVALPMDFGVAPSTLRYLRNA</sequence>
<dbReference type="InterPro" id="IPR034660">
    <property type="entry name" value="DinB/YfiT-like"/>
</dbReference>
<proteinExistence type="predicted"/>
<dbReference type="RefSeq" id="WP_386820919.1">
    <property type="nucleotide sequence ID" value="NZ_JBHUIT010000031.1"/>
</dbReference>
<comment type="caution">
    <text evidence="3">The sequence shown here is derived from an EMBL/GenBank/DDBJ whole genome shotgun (WGS) entry which is preliminary data.</text>
</comment>
<gene>
    <name evidence="3" type="ORF">ACFSSA_13050</name>
</gene>
<name>A0ABW5DAN9_9BACT</name>
<protein>
    <submittedName>
        <fullName evidence="3">DinB family protein</fullName>
    </submittedName>
</protein>
<evidence type="ECO:0000259" key="2">
    <source>
        <dbReference type="Pfam" id="PF12867"/>
    </source>
</evidence>
<organism evidence="3 4">
    <name type="scientific">Luteolibacter algae</name>
    <dbReference type="NCBI Taxonomy" id="454151"/>
    <lineage>
        <taxon>Bacteria</taxon>
        <taxon>Pseudomonadati</taxon>
        <taxon>Verrucomicrobiota</taxon>
        <taxon>Verrucomicrobiia</taxon>
        <taxon>Verrucomicrobiales</taxon>
        <taxon>Verrucomicrobiaceae</taxon>
        <taxon>Luteolibacter</taxon>
    </lineage>
</organism>
<evidence type="ECO:0000313" key="4">
    <source>
        <dbReference type="Proteomes" id="UP001597375"/>
    </source>
</evidence>
<dbReference type="EMBL" id="JBHUIT010000031">
    <property type="protein sequence ID" value="MFD2257604.1"/>
    <property type="molecule type" value="Genomic_DNA"/>
</dbReference>
<evidence type="ECO:0000313" key="3">
    <source>
        <dbReference type="EMBL" id="MFD2257604.1"/>
    </source>
</evidence>
<keyword evidence="4" id="KW-1185">Reference proteome</keyword>
<dbReference type="InterPro" id="IPR024775">
    <property type="entry name" value="DinB-like"/>
</dbReference>
<dbReference type="PANTHER" id="PTHR39473:SF1">
    <property type="entry name" value="DINB-LIKE DOMAIN-CONTAINING PROTEIN"/>
    <property type="match status" value="1"/>
</dbReference>